<gene>
    <name evidence="3" type="ORF">UFOVP395_19</name>
</gene>
<dbReference type="GO" id="GO:0006260">
    <property type="term" value="P:DNA replication"/>
    <property type="evidence" value="ECO:0007669"/>
    <property type="project" value="UniProtKB-KW"/>
</dbReference>
<dbReference type="GO" id="GO:0019083">
    <property type="term" value="P:viral transcription"/>
    <property type="evidence" value="ECO:0007669"/>
    <property type="project" value="UniProtKB-UniRule"/>
</dbReference>
<dbReference type="SUPFAM" id="SSF55979">
    <property type="entry name" value="DNA clamp"/>
    <property type="match status" value="2"/>
</dbReference>
<proteinExistence type="inferred from homology"/>
<dbReference type="Gene3D" id="3.70.10.10">
    <property type="match status" value="1"/>
</dbReference>
<dbReference type="InterPro" id="IPR046938">
    <property type="entry name" value="DNA_clamp_sf"/>
</dbReference>
<name>A0A6J5M2A4_9CAUD</name>
<dbReference type="HAMAP" id="MF_04161">
    <property type="entry name" value="Sliding_clamp_T4"/>
    <property type="match status" value="1"/>
</dbReference>
<protein>
    <recommendedName>
        <fullName evidence="1">Sliding clamp</fullName>
    </recommendedName>
    <alternativeName>
        <fullName evidence="1">DNA polymerase accessory protein Gp45</fullName>
    </alternativeName>
    <alternativeName>
        <fullName evidence="1">DNA polymerase clamp</fullName>
    </alternativeName>
</protein>
<reference evidence="3" key="1">
    <citation type="submission" date="2020-04" db="EMBL/GenBank/DDBJ databases">
        <authorList>
            <person name="Chiriac C."/>
            <person name="Salcher M."/>
            <person name="Ghai R."/>
            <person name="Kavagutti S V."/>
        </authorList>
    </citation>
    <scope>NUCLEOTIDE SEQUENCE</scope>
</reference>
<comment type="similarity">
    <text evidence="1">Belongs to the Tevenvirinae sliding clamp family.</text>
</comment>
<feature type="domain" description="Sliding clamp C-terminal" evidence="2">
    <location>
        <begin position="115"/>
        <end position="213"/>
    </location>
</feature>
<dbReference type="GO" id="GO:0030337">
    <property type="term" value="F:DNA polymerase processivity factor activity"/>
    <property type="evidence" value="ECO:0007669"/>
    <property type="project" value="UniProtKB-UniRule"/>
</dbReference>
<keyword evidence="1" id="KW-1195">Viral transcription</keyword>
<keyword evidence="1" id="KW-0235">DNA replication</keyword>
<evidence type="ECO:0000313" key="3">
    <source>
        <dbReference type="EMBL" id="CAB4140381.1"/>
    </source>
</evidence>
<comment type="subunit">
    <text evidence="1">Homotrimer. Interacts with the viral DNA polymerase; this interaction constitutes the polymerase holoenzyme. Interacts with the sliding-clamp-loader; this interaction allows the sliding-clamp-loader to open the sliding clamp. Interacts with the viral DNA ligase. Part of the replicase complex that includes the DNA polymerase, the polymerase clamp, the clamp loader complex, the single-stranded DNA binding protein, the primase, the helicase and the helicase assembly factor. Interacts with the viral RNA polymerase (RNAP). Part of the transcription activation complex containing host RNAP, the viral RNA polymerase sigma-like factor, the late transcription coactivator, and the sliding clamp.</text>
</comment>
<accession>A0A6J5M2A4</accession>
<dbReference type="InterPro" id="IPR015200">
    <property type="entry name" value="Sliding_clamp_C"/>
</dbReference>
<sequence>MQLNVKTINVLKNFSTINPSIVLKPGNVVTTISPNKTIMAKATIPDEFGGLYGIYALNRFISALSLFENPSIDFGKESARISSENRSVVYHYSDPSVIMVPPDREIKLPTVDVEFKLTERNLQMVMKALGVLSLPEIAVVGDGETVSLQAIDSKAGSADTYSIEVGHTDKAFRAIFRAENMKMMGGDYTVKLSSKGISQFIGQEAEYWIAIEATSTW</sequence>
<keyword evidence="1" id="KW-1194">Viral DNA replication</keyword>
<dbReference type="InterPro" id="IPR046389">
    <property type="entry name" value="Sliding_clamp_T4"/>
</dbReference>
<dbReference type="GO" id="GO:0039693">
    <property type="term" value="P:viral DNA genome replication"/>
    <property type="evidence" value="ECO:0007669"/>
    <property type="project" value="UniProtKB-UniRule"/>
</dbReference>
<organism evidence="3">
    <name type="scientific">uncultured Caudovirales phage</name>
    <dbReference type="NCBI Taxonomy" id="2100421"/>
    <lineage>
        <taxon>Viruses</taxon>
        <taxon>Duplodnaviria</taxon>
        <taxon>Heunggongvirae</taxon>
        <taxon>Uroviricota</taxon>
        <taxon>Caudoviricetes</taxon>
        <taxon>Peduoviridae</taxon>
        <taxon>Maltschvirus</taxon>
        <taxon>Maltschvirus maltsch</taxon>
    </lineage>
</organism>
<comment type="function">
    <text evidence="1">Sliding clamp that encircles the genomic DNA and links the DNA polymerase to the template to control the processivity of DNA synthesis. Responsible for tethering the catalytic subunit of DNA polymerase to DNA during high-speed replication. Interaction with the sliding-clamp-loader opens the sliding clamp so that it can be loaded around the DNA template. During transcription, encircles the DNA and tethers host RNA polymerase (RNAP) to it.</text>
</comment>
<evidence type="ECO:0000256" key="1">
    <source>
        <dbReference type="HAMAP-Rule" id="MF_04161"/>
    </source>
</evidence>
<dbReference type="Pfam" id="PF09116">
    <property type="entry name" value="gp45-slide_C"/>
    <property type="match status" value="1"/>
</dbReference>
<dbReference type="EMBL" id="LR796380">
    <property type="protein sequence ID" value="CAB4140381.1"/>
    <property type="molecule type" value="Genomic_DNA"/>
</dbReference>
<evidence type="ECO:0000259" key="2">
    <source>
        <dbReference type="Pfam" id="PF09116"/>
    </source>
</evidence>